<name>A0A3M2RR87_9HYPO</name>
<keyword evidence="11" id="KW-1185">Reference proteome</keyword>
<evidence type="ECO:0000256" key="2">
    <source>
        <dbReference type="ARBA" id="ARBA00010992"/>
    </source>
</evidence>
<evidence type="ECO:0000256" key="8">
    <source>
        <dbReference type="SAM" id="Phobius"/>
    </source>
</evidence>
<evidence type="ECO:0000313" key="10">
    <source>
        <dbReference type="EMBL" id="RMJ07798.1"/>
    </source>
</evidence>
<feature type="transmembrane region" description="Helical" evidence="8">
    <location>
        <begin position="125"/>
        <end position="144"/>
    </location>
</feature>
<dbReference type="OrthoDB" id="6133115at2759"/>
<evidence type="ECO:0000256" key="6">
    <source>
        <dbReference type="ARBA" id="ARBA00023136"/>
    </source>
</evidence>
<dbReference type="InterPro" id="IPR050360">
    <property type="entry name" value="MFS_Sugar_Transporters"/>
</dbReference>
<comment type="caution">
    <text evidence="10">The sequence shown here is derived from an EMBL/GenBank/DDBJ whole genome shotgun (WGS) entry which is preliminary data.</text>
</comment>
<feature type="transmembrane region" description="Helical" evidence="8">
    <location>
        <begin position="377"/>
        <end position="397"/>
    </location>
</feature>
<dbReference type="EMBL" id="NKUJ01000321">
    <property type="protein sequence ID" value="RMJ07798.1"/>
    <property type="molecule type" value="Genomic_DNA"/>
</dbReference>
<dbReference type="FunFam" id="1.20.1250.20:FF:000134">
    <property type="entry name" value="MFS sugar transporter protein"/>
    <property type="match status" value="1"/>
</dbReference>
<reference evidence="10 11" key="1">
    <citation type="submission" date="2017-06" db="EMBL/GenBank/DDBJ databases">
        <title>Comparative genomic analysis of Ambrosia Fusariam Clade fungi.</title>
        <authorList>
            <person name="Stajich J.E."/>
            <person name="Carrillo J."/>
            <person name="Kijimoto T."/>
            <person name="Eskalen A."/>
            <person name="O'Donnell K."/>
            <person name="Kasson M."/>
        </authorList>
    </citation>
    <scope>NUCLEOTIDE SEQUENCE [LARGE SCALE GENOMIC DNA]</scope>
    <source>
        <strain evidence="10">UCR3666</strain>
    </source>
</reference>
<feature type="transmembrane region" description="Helical" evidence="8">
    <location>
        <begin position="281"/>
        <end position="304"/>
    </location>
</feature>
<dbReference type="InterPro" id="IPR005828">
    <property type="entry name" value="MFS_sugar_transport-like"/>
</dbReference>
<feature type="region of interest" description="Disordered" evidence="7">
    <location>
        <begin position="499"/>
        <end position="523"/>
    </location>
</feature>
<feature type="domain" description="Major facilitator superfamily (MFS) profile" evidence="9">
    <location>
        <begin position="33"/>
        <end position="470"/>
    </location>
</feature>
<comment type="similarity">
    <text evidence="2">Belongs to the major facilitator superfamily. Sugar transporter (TC 2.A.1.1) family.</text>
</comment>
<comment type="subcellular location">
    <subcellularLocation>
        <location evidence="1">Membrane</location>
        <topology evidence="1">Multi-pass membrane protein</topology>
    </subcellularLocation>
</comment>
<evidence type="ECO:0000259" key="9">
    <source>
        <dbReference type="PROSITE" id="PS50850"/>
    </source>
</evidence>
<dbReference type="PANTHER" id="PTHR48022">
    <property type="entry name" value="PLASTIDIC GLUCOSE TRANSPORTER 4"/>
    <property type="match status" value="1"/>
</dbReference>
<dbReference type="GO" id="GO:0005351">
    <property type="term" value="F:carbohydrate:proton symporter activity"/>
    <property type="evidence" value="ECO:0007669"/>
    <property type="project" value="TreeGrafter"/>
</dbReference>
<gene>
    <name evidence="10" type="ORF">CDV36_012601</name>
</gene>
<dbReference type="SUPFAM" id="SSF103473">
    <property type="entry name" value="MFS general substrate transporter"/>
    <property type="match status" value="1"/>
</dbReference>
<feature type="transmembrane region" description="Helical" evidence="8">
    <location>
        <begin position="72"/>
        <end position="94"/>
    </location>
</feature>
<dbReference type="InterPro" id="IPR036259">
    <property type="entry name" value="MFS_trans_sf"/>
</dbReference>
<dbReference type="PROSITE" id="PS50850">
    <property type="entry name" value="MFS"/>
    <property type="match status" value="1"/>
</dbReference>
<feature type="transmembrane region" description="Helical" evidence="8">
    <location>
        <begin position="348"/>
        <end position="371"/>
    </location>
</feature>
<keyword evidence="4 8" id="KW-0812">Transmembrane</keyword>
<keyword evidence="3" id="KW-0813">Transport</keyword>
<proteinExistence type="inferred from homology"/>
<dbReference type="AlphaFoldDB" id="A0A3M2RR87"/>
<accession>A0A3M2RR87</accession>
<dbReference type="Pfam" id="PF00083">
    <property type="entry name" value="Sugar_tr"/>
    <property type="match status" value="1"/>
</dbReference>
<feature type="transmembrane region" description="Helical" evidence="8">
    <location>
        <begin position="101"/>
        <end position="119"/>
    </location>
</feature>
<dbReference type="GO" id="GO:0016020">
    <property type="term" value="C:membrane"/>
    <property type="evidence" value="ECO:0007669"/>
    <property type="project" value="UniProtKB-SubCell"/>
</dbReference>
<keyword evidence="6 8" id="KW-0472">Membrane</keyword>
<organism evidence="10 11">
    <name type="scientific">Fusarium kuroshium</name>
    <dbReference type="NCBI Taxonomy" id="2010991"/>
    <lineage>
        <taxon>Eukaryota</taxon>
        <taxon>Fungi</taxon>
        <taxon>Dikarya</taxon>
        <taxon>Ascomycota</taxon>
        <taxon>Pezizomycotina</taxon>
        <taxon>Sordariomycetes</taxon>
        <taxon>Hypocreomycetidae</taxon>
        <taxon>Hypocreales</taxon>
        <taxon>Nectriaceae</taxon>
        <taxon>Fusarium</taxon>
        <taxon>Fusarium solani species complex</taxon>
    </lineage>
</organism>
<feature type="transmembrane region" description="Helical" evidence="8">
    <location>
        <begin position="418"/>
        <end position="435"/>
    </location>
</feature>
<feature type="transmembrane region" description="Helical" evidence="8">
    <location>
        <begin position="165"/>
        <end position="185"/>
    </location>
</feature>
<feature type="transmembrane region" description="Helical" evidence="8">
    <location>
        <begin position="27"/>
        <end position="46"/>
    </location>
</feature>
<keyword evidence="5 8" id="KW-1133">Transmembrane helix</keyword>
<feature type="transmembrane region" description="Helical" evidence="8">
    <location>
        <begin position="191"/>
        <end position="212"/>
    </location>
</feature>
<evidence type="ECO:0000313" key="11">
    <source>
        <dbReference type="Proteomes" id="UP000277212"/>
    </source>
</evidence>
<evidence type="ECO:0000256" key="3">
    <source>
        <dbReference type="ARBA" id="ARBA00022448"/>
    </source>
</evidence>
<dbReference type="Gene3D" id="1.20.1250.20">
    <property type="entry name" value="MFS general substrate transporter like domains"/>
    <property type="match status" value="1"/>
</dbReference>
<dbReference type="InterPro" id="IPR020846">
    <property type="entry name" value="MFS_dom"/>
</dbReference>
<protein>
    <recommendedName>
        <fullName evidence="9">Major facilitator superfamily (MFS) profile domain-containing protein</fullName>
    </recommendedName>
</protein>
<feature type="transmembrane region" description="Helical" evidence="8">
    <location>
        <begin position="447"/>
        <end position="466"/>
    </location>
</feature>
<evidence type="ECO:0000256" key="1">
    <source>
        <dbReference type="ARBA" id="ARBA00004141"/>
    </source>
</evidence>
<evidence type="ECO:0000256" key="4">
    <source>
        <dbReference type="ARBA" id="ARBA00022692"/>
    </source>
</evidence>
<dbReference type="PANTHER" id="PTHR48022:SF52">
    <property type="entry name" value="SUGAR TRANSPORTER, PUTATIVE-RELATED"/>
    <property type="match status" value="1"/>
</dbReference>
<evidence type="ECO:0000256" key="5">
    <source>
        <dbReference type="ARBA" id="ARBA00022989"/>
    </source>
</evidence>
<sequence length="523" mass="58222">MAQDSPHVSFRDIPNNTNEKWWKDASLRLNVLYCFGCMMCPFYLGYDQSLLTGLQALPQWNEHFDTPHGTRLGLIAACIFLPGIIFGFPAAWICTHWGRKWCVIIGAAFIVVGAIWNGLAPDIEHFMVSRVILGIGGSITKVGAPALLQESAHPRIRSEMGHMYYGFYYVGSLVSAIMCIIGLYIPSSWGWRVPCLGQVIGPIVVLLILIKAPESPRYMIKKGMHDKALHTLAKYHANGDANDSLVKWEMREIEQTIEQESQDNKSSYLDFFKTRGNRKRLWISLSISVGINWVGNGIVSYYLSPVLKSVGVVKPSHLLSINAGLSVWNLIIAEAAALKIDDYGIRPLFLTSTIGMIISYAFVMGFSAGFAETGTSALGIAAIPFLFTFFGSYSLAWTPLNYSYTTTIMPFNLRAKGLALYLVVQNMANAFNQFVNPIALQAITWKYYAVYIAIDITYAIGIYLWFPETKQLTIEEISLVFDFPGRDGRKMAAAALANRMRDGGSTDRESDSVKADMNHVESK</sequence>
<evidence type="ECO:0000256" key="7">
    <source>
        <dbReference type="SAM" id="MobiDB-lite"/>
    </source>
</evidence>
<dbReference type="Proteomes" id="UP000277212">
    <property type="component" value="Unassembled WGS sequence"/>
</dbReference>